<keyword evidence="1" id="KW-1133">Transmembrane helix</keyword>
<dbReference type="Pfam" id="PF07332">
    <property type="entry name" value="Phage_holin_3_6"/>
    <property type="match status" value="1"/>
</dbReference>
<accession>A0ABV6RV06</accession>
<name>A0ABV6RV06_9GAMM</name>
<evidence type="ECO:0000313" key="2">
    <source>
        <dbReference type="EMBL" id="MFC0680808.1"/>
    </source>
</evidence>
<feature type="transmembrane region" description="Helical" evidence="1">
    <location>
        <begin position="92"/>
        <end position="113"/>
    </location>
</feature>
<feature type="transmembrane region" description="Helical" evidence="1">
    <location>
        <begin position="63"/>
        <end position="86"/>
    </location>
</feature>
<proteinExistence type="predicted"/>
<reference evidence="2 3" key="1">
    <citation type="submission" date="2024-09" db="EMBL/GenBank/DDBJ databases">
        <authorList>
            <person name="Sun Q."/>
            <person name="Mori K."/>
        </authorList>
    </citation>
    <scope>NUCLEOTIDE SEQUENCE [LARGE SCALE GENOMIC DNA]</scope>
    <source>
        <strain evidence="2 3">KCTC 23076</strain>
    </source>
</reference>
<dbReference type="Proteomes" id="UP001589896">
    <property type="component" value="Unassembled WGS sequence"/>
</dbReference>
<sequence>MTNTGASAVGGDNGAEDKAARTSLGTLLGEVMKDISTLFRQEVALAKAEVTDSGKKAGKGAGLFGGAGVAGHFVLLFLSIALWWGLGDLIESLGWSAVIVAVLWAIVAIILALQGKKEFQKIKGAPQTAETIKEIPETFK</sequence>
<dbReference type="EMBL" id="JBHLTG010000006">
    <property type="protein sequence ID" value="MFC0680808.1"/>
    <property type="molecule type" value="Genomic_DNA"/>
</dbReference>
<dbReference type="InterPro" id="IPR009937">
    <property type="entry name" value="Phage_holin_3_6"/>
</dbReference>
<keyword evidence="3" id="KW-1185">Reference proteome</keyword>
<comment type="caution">
    <text evidence="2">The sequence shown here is derived from an EMBL/GenBank/DDBJ whole genome shotgun (WGS) entry which is preliminary data.</text>
</comment>
<keyword evidence="1" id="KW-0812">Transmembrane</keyword>
<gene>
    <name evidence="2" type="ORF">ACFFGH_23505</name>
</gene>
<evidence type="ECO:0000256" key="1">
    <source>
        <dbReference type="SAM" id="Phobius"/>
    </source>
</evidence>
<organism evidence="2 3">
    <name type="scientific">Lysobacter korlensis</name>
    <dbReference type="NCBI Taxonomy" id="553636"/>
    <lineage>
        <taxon>Bacteria</taxon>
        <taxon>Pseudomonadati</taxon>
        <taxon>Pseudomonadota</taxon>
        <taxon>Gammaproteobacteria</taxon>
        <taxon>Lysobacterales</taxon>
        <taxon>Lysobacteraceae</taxon>
        <taxon>Lysobacter</taxon>
    </lineage>
</organism>
<keyword evidence="1" id="KW-0472">Membrane</keyword>
<dbReference type="RefSeq" id="WP_386672876.1">
    <property type="nucleotide sequence ID" value="NZ_JBHLTG010000006.1"/>
</dbReference>
<evidence type="ECO:0000313" key="3">
    <source>
        <dbReference type="Proteomes" id="UP001589896"/>
    </source>
</evidence>
<protein>
    <submittedName>
        <fullName evidence="2">Phage holin family protein</fullName>
    </submittedName>
</protein>